<keyword evidence="2" id="KW-0812">Transmembrane</keyword>
<sequence>MSRASRFLSVVAFWASHTCSVYATKALLSRPGRTLRTVVLITWFQCLVSFVLVLSLGTLGDRQDSTKGAWRSGLLTEMARALPPNALLGGWNSKSLLGGGAEAVGLASVLFSLAVFADNACLGVVNASFFQVARALTLPFVTVMGAVGSRALPPRDLLLPCVLCMVGFSLGVQSQTPEAFADGTSMGVMASLLTAAYTRLLARAEPREAWRVTYVTNRNASVILVPVAVYVGMGDPNDFAGDPFLLKDGSTIILAAMATLLPAVAGVCTMWQAQARLGARGLAASSVGRAVFSHLLAFRVFGNAKVLIGEIGCCLVLTGLALYASCRGGAAVAQAGNVAVPGAAREHFLPASSSPPSAPAPSCSPPSDMASASAPSSAGGAGTNPGHHHRLGKRKGTPLLGRKTSGPAFGDDKEVECNSRGGGVNGGGGGSPVKHRRHFPGVGSGGGDFPTSWSKDDDRAAGDDIVAAVEEGGGTGRDGVSSERLESEKTRPQL</sequence>
<evidence type="ECO:0000313" key="4">
    <source>
        <dbReference type="Proteomes" id="UP000002630"/>
    </source>
</evidence>
<keyword evidence="2" id="KW-0472">Membrane</keyword>
<dbReference type="OrthoDB" id="5547497at2759"/>
<dbReference type="EMBL" id="FN647892">
    <property type="protein sequence ID" value="CBJ28887.1"/>
    <property type="molecule type" value="Genomic_DNA"/>
</dbReference>
<keyword evidence="2" id="KW-1133">Transmembrane helix</keyword>
<name>D7FIS0_ECTSI</name>
<evidence type="ECO:0000256" key="1">
    <source>
        <dbReference type="SAM" id="MobiDB-lite"/>
    </source>
</evidence>
<dbReference type="AlphaFoldDB" id="D7FIS0"/>
<protein>
    <recommendedName>
        <fullName evidence="5">Sugar phosphate transporter domain-containing protein</fullName>
    </recommendedName>
</protein>
<feature type="transmembrane region" description="Helical" evidence="2">
    <location>
        <begin position="39"/>
        <end position="59"/>
    </location>
</feature>
<dbReference type="InParanoid" id="D7FIS0"/>
<organism evidence="3 4">
    <name type="scientific">Ectocarpus siliculosus</name>
    <name type="common">Brown alga</name>
    <name type="synonym">Conferva siliculosa</name>
    <dbReference type="NCBI Taxonomy" id="2880"/>
    <lineage>
        <taxon>Eukaryota</taxon>
        <taxon>Sar</taxon>
        <taxon>Stramenopiles</taxon>
        <taxon>Ochrophyta</taxon>
        <taxon>PX clade</taxon>
        <taxon>Phaeophyceae</taxon>
        <taxon>Ectocarpales</taxon>
        <taxon>Ectocarpaceae</taxon>
        <taxon>Ectocarpus</taxon>
    </lineage>
</organism>
<dbReference type="eggNOG" id="KOG1442">
    <property type="taxonomic scope" value="Eukaryota"/>
</dbReference>
<gene>
    <name evidence="3" type="ORF">Esi_0123_0027</name>
</gene>
<feature type="compositionally biased region" description="Basic and acidic residues" evidence="1">
    <location>
        <begin position="480"/>
        <end position="494"/>
    </location>
</feature>
<feature type="compositionally biased region" description="Basic residues" evidence="1">
    <location>
        <begin position="386"/>
        <end position="396"/>
    </location>
</feature>
<feature type="transmembrane region" description="Helical" evidence="2">
    <location>
        <begin position="214"/>
        <end position="232"/>
    </location>
</feature>
<evidence type="ECO:0008006" key="5">
    <source>
        <dbReference type="Google" id="ProtNLM"/>
    </source>
</evidence>
<feature type="transmembrane region" description="Helical" evidence="2">
    <location>
        <begin position="96"/>
        <end position="117"/>
    </location>
</feature>
<dbReference type="Proteomes" id="UP000002630">
    <property type="component" value="Linkage Group LG08"/>
</dbReference>
<feature type="transmembrane region" description="Helical" evidence="2">
    <location>
        <begin position="252"/>
        <end position="271"/>
    </location>
</feature>
<reference evidence="3 4" key="1">
    <citation type="journal article" date="2010" name="Nature">
        <title>The Ectocarpus genome and the independent evolution of multicellularity in brown algae.</title>
        <authorList>
            <person name="Cock J.M."/>
            <person name="Sterck L."/>
            <person name="Rouze P."/>
            <person name="Scornet D."/>
            <person name="Allen A.E."/>
            <person name="Amoutzias G."/>
            <person name="Anthouard V."/>
            <person name="Artiguenave F."/>
            <person name="Aury J.M."/>
            <person name="Badger J.H."/>
            <person name="Beszteri B."/>
            <person name="Billiau K."/>
            <person name="Bonnet E."/>
            <person name="Bothwell J.H."/>
            <person name="Bowler C."/>
            <person name="Boyen C."/>
            <person name="Brownlee C."/>
            <person name="Carrano C.J."/>
            <person name="Charrier B."/>
            <person name="Cho G.Y."/>
            <person name="Coelho S.M."/>
            <person name="Collen J."/>
            <person name="Corre E."/>
            <person name="Da Silva C."/>
            <person name="Delage L."/>
            <person name="Delaroque N."/>
            <person name="Dittami S.M."/>
            <person name="Doulbeau S."/>
            <person name="Elias M."/>
            <person name="Farnham G."/>
            <person name="Gachon C.M."/>
            <person name="Gschloessl B."/>
            <person name="Heesch S."/>
            <person name="Jabbari K."/>
            <person name="Jubin C."/>
            <person name="Kawai H."/>
            <person name="Kimura K."/>
            <person name="Kloareg B."/>
            <person name="Kupper F.C."/>
            <person name="Lang D."/>
            <person name="Le Bail A."/>
            <person name="Leblanc C."/>
            <person name="Lerouge P."/>
            <person name="Lohr M."/>
            <person name="Lopez P.J."/>
            <person name="Martens C."/>
            <person name="Maumus F."/>
            <person name="Michel G."/>
            <person name="Miranda-Saavedra D."/>
            <person name="Morales J."/>
            <person name="Moreau H."/>
            <person name="Motomura T."/>
            <person name="Nagasato C."/>
            <person name="Napoli C.A."/>
            <person name="Nelson D.R."/>
            <person name="Nyvall-Collen P."/>
            <person name="Peters A.F."/>
            <person name="Pommier C."/>
            <person name="Potin P."/>
            <person name="Poulain J."/>
            <person name="Quesneville H."/>
            <person name="Read B."/>
            <person name="Rensing S.A."/>
            <person name="Ritter A."/>
            <person name="Rousvoal S."/>
            <person name="Samanta M."/>
            <person name="Samson G."/>
            <person name="Schroeder D.C."/>
            <person name="Segurens B."/>
            <person name="Strittmatter M."/>
            <person name="Tonon T."/>
            <person name="Tregear J.W."/>
            <person name="Valentin K."/>
            <person name="von Dassow P."/>
            <person name="Yamagishi T."/>
            <person name="Van de Peer Y."/>
            <person name="Wincker P."/>
        </authorList>
    </citation>
    <scope>NUCLEOTIDE SEQUENCE [LARGE SCALE GENOMIC DNA]</scope>
    <source>
        <strain evidence="4">Ec32 / CCAP1310/4</strain>
    </source>
</reference>
<feature type="transmembrane region" description="Helical" evidence="2">
    <location>
        <begin position="180"/>
        <end position="202"/>
    </location>
</feature>
<feature type="region of interest" description="Disordered" evidence="1">
    <location>
        <begin position="349"/>
        <end position="494"/>
    </location>
</feature>
<evidence type="ECO:0000313" key="3">
    <source>
        <dbReference type="EMBL" id="CBJ28887.1"/>
    </source>
</evidence>
<evidence type="ECO:0000256" key="2">
    <source>
        <dbReference type="SAM" id="Phobius"/>
    </source>
</evidence>
<feature type="transmembrane region" description="Helical" evidence="2">
    <location>
        <begin position="129"/>
        <end position="148"/>
    </location>
</feature>
<feature type="compositionally biased region" description="Low complexity" evidence="1">
    <location>
        <begin position="365"/>
        <end position="378"/>
    </location>
</feature>
<accession>D7FIS0</accession>
<keyword evidence="4" id="KW-1185">Reference proteome</keyword>
<proteinExistence type="predicted"/>
<dbReference type="EMBL" id="FN649733">
    <property type="protein sequence ID" value="CBJ28887.1"/>
    <property type="molecule type" value="Genomic_DNA"/>
</dbReference>
<feature type="compositionally biased region" description="Gly residues" evidence="1">
    <location>
        <begin position="420"/>
        <end position="431"/>
    </location>
</feature>